<dbReference type="InterPro" id="IPR002491">
    <property type="entry name" value="ABC_transptr_periplasmic_BD"/>
</dbReference>
<name>A0A840APJ3_9HYPH</name>
<dbReference type="Gene3D" id="3.40.50.1980">
    <property type="entry name" value="Nitrogenase molybdenum iron protein domain"/>
    <property type="match status" value="2"/>
</dbReference>
<comment type="caution">
    <text evidence="2">The sequence shown here is derived from an EMBL/GenBank/DDBJ whole genome shotgun (WGS) entry which is preliminary data.</text>
</comment>
<dbReference type="PANTHER" id="PTHR30535">
    <property type="entry name" value="VITAMIN B12-BINDING PROTEIN"/>
    <property type="match status" value="1"/>
</dbReference>
<dbReference type="SUPFAM" id="SSF53807">
    <property type="entry name" value="Helical backbone' metal receptor"/>
    <property type="match status" value="1"/>
</dbReference>
<organism evidence="2 3">
    <name type="scientific">Kaistia hirudinis</name>
    <dbReference type="NCBI Taxonomy" id="1293440"/>
    <lineage>
        <taxon>Bacteria</taxon>
        <taxon>Pseudomonadati</taxon>
        <taxon>Pseudomonadota</taxon>
        <taxon>Alphaproteobacteria</taxon>
        <taxon>Hyphomicrobiales</taxon>
        <taxon>Kaistiaceae</taxon>
        <taxon>Kaistia</taxon>
    </lineage>
</organism>
<dbReference type="PANTHER" id="PTHR30535:SF4">
    <property type="entry name" value="HEMIN-BINDING PERIPLASMIC PROTEIN HMUT"/>
    <property type="match status" value="1"/>
</dbReference>
<gene>
    <name evidence="2" type="ORF">GGR25_002344</name>
</gene>
<evidence type="ECO:0000313" key="2">
    <source>
        <dbReference type="EMBL" id="MBB3931294.1"/>
    </source>
</evidence>
<evidence type="ECO:0000259" key="1">
    <source>
        <dbReference type="PROSITE" id="PS50983"/>
    </source>
</evidence>
<proteinExistence type="predicted"/>
<dbReference type="PROSITE" id="PS50983">
    <property type="entry name" value="FE_B12_PBP"/>
    <property type="match status" value="1"/>
</dbReference>
<protein>
    <submittedName>
        <fullName evidence="2">Iron complex transport system substrate-binding protein</fullName>
    </submittedName>
</protein>
<feature type="domain" description="Fe/B12 periplasmic-binding" evidence="1">
    <location>
        <begin position="65"/>
        <end position="322"/>
    </location>
</feature>
<accession>A0A840APJ3</accession>
<reference evidence="2 3" key="1">
    <citation type="submission" date="2020-08" db="EMBL/GenBank/DDBJ databases">
        <title>Genomic Encyclopedia of Type Strains, Phase IV (KMG-IV): sequencing the most valuable type-strain genomes for metagenomic binning, comparative biology and taxonomic classification.</title>
        <authorList>
            <person name="Goeker M."/>
        </authorList>
    </citation>
    <scope>NUCLEOTIDE SEQUENCE [LARGE SCALE GENOMIC DNA]</scope>
    <source>
        <strain evidence="2 3">DSM 25966</strain>
    </source>
</reference>
<dbReference type="Proteomes" id="UP000553963">
    <property type="component" value="Unassembled WGS sequence"/>
</dbReference>
<evidence type="ECO:0000313" key="3">
    <source>
        <dbReference type="Proteomes" id="UP000553963"/>
    </source>
</evidence>
<keyword evidence="3" id="KW-1185">Reference proteome</keyword>
<dbReference type="InterPro" id="IPR050902">
    <property type="entry name" value="ABC_Transporter_SBP"/>
</dbReference>
<sequence length="331" mass="33713">MLTTAILAHPGSALRGPFRHRLPRLALGLAAAVAITCCAILQSVAAERTVRDATGRDVVIGDAKRIVTIGGAVTEIVYALGAADRVVARDSTSSYPSAALEKPDVGYMRALSAEGVLSMKPDLIIAVEGSGPKEVVEILESASVPMVMVPEHYSAEGIVEKVKLIAAVLGEDDRGAALAGDIEAKFAALSSALAKLPEADRKKAVFLMSIADGKPLAAGSKTAADAIIHLAGATNPMADIPGYKPASDEALAAAAPAAVVMMNRHGADAPSPDKVFAVPALSTTPAAASKSLVVMDGLYLLGFGPRTADAARDLAHALYPGLALPEASAAQ</sequence>
<dbReference type="Pfam" id="PF01497">
    <property type="entry name" value="Peripla_BP_2"/>
    <property type="match status" value="1"/>
</dbReference>
<dbReference type="AlphaFoldDB" id="A0A840APJ3"/>
<dbReference type="EMBL" id="JACIDS010000003">
    <property type="protein sequence ID" value="MBB3931294.1"/>
    <property type="molecule type" value="Genomic_DNA"/>
</dbReference>
<dbReference type="RefSeq" id="WP_183398948.1">
    <property type="nucleotide sequence ID" value="NZ_JBHLWW010000003.1"/>
</dbReference>